<dbReference type="Gene3D" id="3.30.70.1230">
    <property type="entry name" value="Nucleotide cyclase"/>
    <property type="match status" value="1"/>
</dbReference>
<evidence type="ECO:0000259" key="1">
    <source>
        <dbReference type="PROSITE" id="PS50125"/>
    </source>
</evidence>
<dbReference type="InterPro" id="IPR029787">
    <property type="entry name" value="Nucleotide_cyclase"/>
</dbReference>
<sequence>MAGILFFDIRNFSSHRQFLADHAKAGLLTKLIQSLLNKASELSGICNRICKLKKKPWMNHTGDGFILIFETDRGSLAALRFASVFRQFIKPLLDEYTSKLEQLFPTHPLQDIDWGMGLHDGGAISFTYKDVDESEKVGYIGSALNWASRVEAATKDHTFHIICTEKVRVLFLRALGSVQSNSVSKYFSALGRHRLRGLSTPIELYGCKPGIHLFIDKFIADSK</sequence>
<evidence type="ECO:0000313" key="3">
    <source>
        <dbReference type="Proteomes" id="UP000253426"/>
    </source>
</evidence>
<protein>
    <submittedName>
        <fullName evidence="2">Class 3 adenylate cyclase</fullName>
    </submittedName>
</protein>
<keyword evidence="3" id="KW-1185">Reference proteome</keyword>
<proteinExistence type="predicted"/>
<dbReference type="OrthoDB" id="4565346at2"/>
<name>A0A366HSI1_9BACT</name>
<dbReference type="SUPFAM" id="SSF55073">
    <property type="entry name" value="Nucleotide cyclase"/>
    <property type="match status" value="1"/>
</dbReference>
<organism evidence="2 3">
    <name type="scientific">Roseimicrobium gellanilyticum</name>
    <dbReference type="NCBI Taxonomy" id="748857"/>
    <lineage>
        <taxon>Bacteria</taxon>
        <taxon>Pseudomonadati</taxon>
        <taxon>Verrucomicrobiota</taxon>
        <taxon>Verrucomicrobiia</taxon>
        <taxon>Verrucomicrobiales</taxon>
        <taxon>Verrucomicrobiaceae</taxon>
        <taxon>Roseimicrobium</taxon>
    </lineage>
</organism>
<dbReference type="PROSITE" id="PS50125">
    <property type="entry name" value="GUANYLATE_CYCLASE_2"/>
    <property type="match status" value="1"/>
</dbReference>
<evidence type="ECO:0000313" key="2">
    <source>
        <dbReference type="EMBL" id="RBP45863.1"/>
    </source>
</evidence>
<gene>
    <name evidence="2" type="ORF">DES53_102247</name>
</gene>
<comment type="caution">
    <text evidence="2">The sequence shown here is derived from an EMBL/GenBank/DDBJ whole genome shotgun (WGS) entry which is preliminary data.</text>
</comment>
<dbReference type="GO" id="GO:0004016">
    <property type="term" value="F:adenylate cyclase activity"/>
    <property type="evidence" value="ECO:0007669"/>
    <property type="project" value="UniProtKB-ARBA"/>
</dbReference>
<dbReference type="AlphaFoldDB" id="A0A366HSI1"/>
<dbReference type="InterPro" id="IPR001054">
    <property type="entry name" value="A/G_cyclase"/>
</dbReference>
<dbReference type="GO" id="GO:0009190">
    <property type="term" value="P:cyclic nucleotide biosynthetic process"/>
    <property type="evidence" value="ECO:0007669"/>
    <property type="project" value="InterPro"/>
</dbReference>
<dbReference type="RefSeq" id="WP_113957430.1">
    <property type="nucleotide sequence ID" value="NZ_QNRR01000002.1"/>
</dbReference>
<feature type="domain" description="Guanylate cyclase" evidence="1">
    <location>
        <begin position="3"/>
        <end position="151"/>
    </location>
</feature>
<dbReference type="EMBL" id="QNRR01000002">
    <property type="protein sequence ID" value="RBP45863.1"/>
    <property type="molecule type" value="Genomic_DNA"/>
</dbReference>
<accession>A0A366HSI1</accession>
<reference evidence="2 3" key="1">
    <citation type="submission" date="2018-06" db="EMBL/GenBank/DDBJ databases">
        <title>Genomic Encyclopedia of Type Strains, Phase IV (KMG-IV): sequencing the most valuable type-strain genomes for metagenomic binning, comparative biology and taxonomic classification.</title>
        <authorList>
            <person name="Goeker M."/>
        </authorList>
    </citation>
    <scope>NUCLEOTIDE SEQUENCE [LARGE SCALE GENOMIC DNA]</scope>
    <source>
        <strain evidence="2 3">DSM 25532</strain>
    </source>
</reference>
<dbReference type="GO" id="GO:0035556">
    <property type="term" value="P:intracellular signal transduction"/>
    <property type="evidence" value="ECO:0007669"/>
    <property type="project" value="InterPro"/>
</dbReference>
<dbReference type="Proteomes" id="UP000253426">
    <property type="component" value="Unassembled WGS sequence"/>
</dbReference>